<dbReference type="RefSeq" id="XP_031873444.1">
    <property type="nucleotide sequence ID" value="XM_032009390.1"/>
</dbReference>
<keyword evidence="3" id="KW-1185">Reference proteome</keyword>
<feature type="compositionally biased region" description="Polar residues" evidence="1">
    <location>
        <begin position="37"/>
        <end position="50"/>
    </location>
</feature>
<feature type="compositionally biased region" description="Low complexity" evidence="1">
    <location>
        <begin position="1"/>
        <end position="14"/>
    </location>
</feature>
<dbReference type="Proteomes" id="UP000254866">
    <property type="component" value="Unassembled WGS sequence"/>
</dbReference>
<accession>A0A370TZ63</accession>
<evidence type="ECO:0000313" key="3">
    <source>
        <dbReference type="Proteomes" id="UP000254866"/>
    </source>
</evidence>
<name>A0A370TZ63_9HELO</name>
<protein>
    <submittedName>
        <fullName evidence="2">Uncharacterized protein</fullName>
    </submittedName>
</protein>
<dbReference type="AlphaFoldDB" id="A0A370TZ63"/>
<reference evidence="2 3" key="1">
    <citation type="journal article" date="2018" name="IMA Fungus">
        <title>IMA Genome-F 9: Draft genome sequence of Annulohypoxylon stygium, Aspergillus mulundensis, Berkeleyomyces basicola (syn. Thielaviopsis basicola), Ceratocystis smalleyi, two Cercospora beticola strains, Coleophoma cylindrospora, Fusarium fracticaudum, Phialophora cf. hyalina, and Morchella septimelata.</title>
        <authorList>
            <person name="Wingfield B.D."/>
            <person name="Bills G.F."/>
            <person name="Dong Y."/>
            <person name="Huang W."/>
            <person name="Nel W.J."/>
            <person name="Swalarsk-Parry B.S."/>
            <person name="Vaghefi N."/>
            <person name="Wilken P.M."/>
            <person name="An Z."/>
            <person name="de Beer Z.W."/>
            <person name="De Vos L."/>
            <person name="Chen L."/>
            <person name="Duong T.A."/>
            <person name="Gao Y."/>
            <person name="Hammerbacher A."/>
            <person name="Kikkert J.R."/>
            <person name="Li Y."/>
            <person name="Li H."/>
            <person name="Li K."/>
            <person name="Li Q."/>
            <person name="Liu X."/>
            <person name="Ma X."/>
            <person name="Naidoo K."/>
            <person name="Pethybridge S.J."/>
            <person name="Sun J."/>
            <person name="Steenkamp E.T."/>
            <person name="van der Nest M.A."/>
            <person name="van Wyk S."/>
            <person name="Wingfield M.J."/>
            <person name="Xiong C."/>
            <person name="Yue Q."/>
            <person name="Zhang X."/>
        </authorList>
    </citation>
    <scope>NUCLEOTIDE SEQUENCE [LARGE SCALE GENOMIC DNA]</scope>
    <source>
        <strain evidence="2 3">BP 5553</strain>
    </source>
</reference>
<gene>
    <name evidence="2" type="ORF">BP5553_00767</name>
</gene>
<feature type="region of interest" description="Disordered" evidence="1">
    <location>
        <begin position="110"/>
        <end position="129"/>
    </location>
</feature>
<evidence type="ECO:0000313" key="2">
    <source>
        <dbReference type="EMBL" id="RDL40788.1"/>
    </source>
</evidence>
<proteinExistence type="predicted"/>
<dbReference type="GeneID" id="43593616"/>
<dbReference type="EMBL" id="NPIC01000001">
    <property type="protein sequence ID" value="RDL40788.1"/>
    <property type="molecule type" value="Genomic_DNA"/>
</dbReference>
<organism evidence="2 3">
    <name type="scientific">Venustampulla echinocandica</name>
    <dbReference type="NCBI Taxonomy" id="2656787"/>
    <lineage>
        <taxon>Eukaryota</taxon>
        <taxon>Fungi</taxon>
        <taxon>Dikarya</taxon>
        <taxon>Ascomycota</taxon>
        <taxon>Pezizomycotina</taxon>
        <taxon>Leotiomycetes</taxon>
        <taxon>Helotiales</taxon>
        <taxon>Pleuroascaceae</taxon>
        <taxon>Venustampulla</taxon>
    </lineage>
</organism>
<evidence type="ECO:0000256" key="1">
    <source>
        <dbReference type="SAM" id="MobiDB-lite"/>
    </source>
</evidence>
<comment type="caution">
    <text evidence="2">The sequence shown here is derived from an EMBL/GenBank/DDBJ whole genome shotgun (WGS) entry which is preliminary data.</text>
</comment>
<sequence length="129" mass="14341">MAQGLTGGLRTQQQHPYFNQNTKAKKGEGRNPLPDGPSSSNQSARGNQISVGIVSDQDRDNEFTWAADDPDVINVKTDKRAPKIRNYRDLAGEKEQICTHWDYLASMWEPNQGRISDGPLNDNQGGRNS</sequence>
<feature type="region of interest" description="Disordered" evidence="1">
    <location>
        <begin position="1"/>
        <end position="70"/>
    </location>
</feature>